<comment type="function">
    <text evidence="4">This protein is involved in the repair of mismatches in DNA. It is required for dam-dependent methyl-directed DNA mismatch repair. May act as a 'molecular matchmaker', a protein that promotes the formation of a stable complex between two or more DNA-binding proteins in an ATP-dependent manner without itself being part of a final effector complex.</text>
</comment>
<gene>
    <name evidence="4 7" type="primary">mutL</name>
    <name evidence="7" type="ORF">K9W45_09560</name>
</gene>
<name>A0A9Y1BJ86_9ARCH</name>
<dbReference type="PROSITE" id="PS00058">
    <property type="entry name" value="DNA_MISMATCH_REPAIR_1"/>
    <property type="match status" value="1"/>
</dbReference>
<comment type="similarity">
    <text evidence="1 4">Belongs to the DNA mismatch repair MutL/HexB family.</text>
</comment>
<dbReference type="AlphaFoldDB" id="A0A9Y1BJ86"/>
<keyword evidence="7" id="KW-0255">Endonuclease</keyword>
<feature type="domain" description="DNA mismatch repair protein S5" evidence="6">
    <location>
        <begin position="209"/>
        <end position="327"/>
    </location>
</feature>
<dbReference type="NCBIfam" id="TIGR00585">
    <property type="entry name" value="mutl"/>
    <property type="match status" value="1"/>
</dbReference>
<dbReference type="Gene3D" id="3.30.230.10">
    <property type="match status" value="1"/>
</dbReference>
<evidence type="ECO:0000256" key="1">
    <source>
        <dbReference type="ARBA" id="ARBA00006082"/>
    </source>
</evidence>
<evidence type="ECO:0000313" key="7">
    <source>
        <dbReference type="EMBL" id="UJG40081.1"/>
    </source>
</evidence>
<dbReference type="SMART" id="SM00853">
    <property type="entry name" value="MutL_C"/>
    <property type="match status" value="1"/>
</dbReference>
<dbReference type="SMART" id="SM01340">
    <property type="entry name" value="DNA_mis_repair"/>
    <property type="match status" value="1"/>
</dbReference>
<dbReference type="GO" id="GO:0140664">
    <property type="term" value="F:ATP-dependent DNA damage sensor activity"/>
    <property type="evidence" value="ECO:0007669"/>
    <property type="project" value="InterPro"/>
</dbReference>
<dbReference type="InterPro" id="IPR013507">
    <property type="entry name" value="DNA_mismatch_S5_2-like"/>
</dbReference>
<dbReference type="EMBL" id="CP084166">
    <property type="protein sequence ID" value="UJG40081.1"/>
    <property type="molecule type" value="Genomic_DNA"/>
</dbReference>
<dbReference type="InterPro" id="IPR020667">
    <property type="entry name" value="DNA_mismatch_repair_MutL"/>
</dbReference>
<dbReference type="Gene3D" id="3.30.565.10">
    <property type="entry name" value="Histidine kinase-like ATPase, C-terminal domain"/>
    <property type="match status" value="1"/>
</dbReference>
<dbReference type="GO" id="GO:0004519">
    <property type="term" value="F:endonuclease activity"/>
    <property type="evidence" value="ECO:0007669"/>
    <property type="project" value="UniProtKB-KW"/>
</dbReference>
<keyword evidence="2 4" id="KW-0227">DNA damage</keyword>
<dbReference type="InterPro" id="IPR020568">
    <property type="entry name" value="Ribosomal_Su5_D2-typ_SF"/>
</dbReference>
<dbReference type="InterPro" id="IPR014762">
    <property type="entry name" value="DNA_mismatch_repair_CS"/>
</dbReference>
<protein>
    <recommendedName>
        <fullName evidence="4">DNA mismatch repair protein MutL</fullName>
    </recommendedName>
</protein>
<dbReference type="Pfam" id="PF01119">
    <property type="entry name" value="DNA_mis_repair"/>
    <property type="match status" value="1"/>
</dbReference>
<dbReference type="InterPro" id="IPR002099">
    <property type="entry name" value="MutL/Mlh/PMS"/>
</dbReference>
<accession>A0A9Y1BJ86</accession>
<dbReference type="GO" id="GO:0016887">
    <property type="term" value="F:ATP hydrolysis activity"/>
    <property type="evidence" value="ECO:0007669"/>
    <property type="project" value="InterPro"/>
</dbReference>
<evidence type="ECO:0000256" key="4">
    <source>
        <dbReference type="HAMAP-Rule" id="MF_00149"/>
    </source>
</evidence>
<dbReference type="PANTHER" id="PTHR10073:SF12">
    <property type="entry name" value="DNA MISMATCH REPAIR PROTEIN MLH1"/>
    <property type="match status" value="1"/>
</dbReference>
<dbReference type="InterPro" id="IPR037198">
    <property type="entry name" value="MutL_C_sf"/>
</dbReference>
<evidence type="ECO:0000256" key="3">
    <source>
        <dbReference type="ARBA" id="ARBA00023204"/>
    </source>
</evidence>
<dbReference type="InterPro" id="IPR042121">
    <property type="entry name" value="MutL_C_regsub"/>
</dbReference>
<dbReference type="FunFam" id="3.30.565.10:FF:000003">
    <property type="entry name" value="DNA mismatch repair endonuclease MutL"/>
    <property type="match status" value="1"/>
</dbReference>
<dbReference type="GO" id="GO:0006298">
    <property type="term" value="P:mismatch repair"/>
    <property type="evidence" value="ECO:0007669"/>
    <property type="project" value="UniProtKB-UniRule"/>
</dbReference>
<dbReference type="SUPFAM" id="SSF118116">
    <property type="entry name" value="DNA mismatch repair protein MutL"/>
    <property type="match status" value="1"/>
</dbReference>
<keyword evidence="7" id="KW-0378">Hydrolase</keyword>
<dbReference type="PANTHER" id="PTHR10073">
    <property type="entry name" value="DNA MISMATCH REPAIR PROTEIN MLH, PMS, MUTL"/>
    <property type="match status" value="1"/>
</dbReference>
<keyword evidence="3 4" id="KW-0234">DNA repair</keyword>
<evidence type="ECO:0000256" key="2">
    <source>
        <dbReference type="ARBA" id="ARBA00022763"/>
    </source>
</evidence>
<dbReference type="InterPro" id="IPR014721">
    <property type="entry name" value="Ribsml_uS5_D2-typ_fold_subgr"/>
</dbReference>
<dbReference type="GO" id="GO:0005524">
    <property type="term" value="F:ATP binding"/>
    <property type="evidence" value="ECO:0007669"/>
    <property type="project" value="InterPro"/>
</dbReference>
<dbReference type="GO" id="GO:0032300">
    <property type="term" value="C:mismatch repair complex"/>
    <property type="evidence" value="ECO:0007669"/>
    <property type="project" value="InterPro"/>
</dbReference>
<sequence>MGKHVIELDVDTINKIAAGEVIERPASVVKELVENAIDAKASSIEINIVDGGKKIIEVIDNGEGMSHDDALTAIKRHTTSKLRTAEDLFNIHSMGFRGEALASIVSVSITEIITRTADSELGTRLEIHGGKVISDQTISAPVGTKVIVKNLFYNVPVRRKFLKNTSTELRHVTETITKLALSKPDIYFKYTHNNKVVLSAPQGDLLTNIATIFGKNMAKGALKIEKSENGYYLHGYILKPEFARKSKDYLYLFVNNRPIKDKLITDAILAGYGTSVPHGSYPVVFLYFNLPANEVDVNIHPTKREVKFAEEVKVYSMFESAIKEAFEASGLEIFKRVEQPKAQPTLLSSVDSNKIEKKTMSTSYIKSKTVIKKAPVPSKSSIGRKREKQLTSFIDVKTSSESISSSSTTQVRKDAFQILGIIKDTYIIAEMDEGLVLCDQHAAAEKINYLKYLNQLKQNKVAKQGLLDPIIITLKPSEFNTMQEIIDKLAVLGFEIKPFGQFDIAVSAVPTILGKNISSKVVIDVIDILKENSQEIKDQIEIEKLQVIKDLIALTACRRSIKAGDSLSFIEAKRLITELLEQDDPWTCPHGRPTMILLTEDYIKELFGRDYR</sequence>
<dbReference type="InterPro" id="IPR036890">
    <property type="entry name" value="HATPase_C_sf"/>
</dbReference>
<dbReference type="Gene3D" id="3.30.1540.20">
    <property type="entry name" value="MutL, C-terminal domain, dimerisation subdomain"/>
    <property type="match status" value="1"/>
</dbReference>
<dbReference type="Pfam" id="PF13589">
    <property type="entry name" value="HATPase_c_3"/>
    <property type="match status" value="1"/>
</dbReference>
<organism evidence="7">
    <name type="scientific">Candidatus Heimdallarchaeum aukensis</name>
    <dbReference type="NCBI Taxonomy" id="2876573"/>
    <lineage>
        <taxon>Archaea</taxon>
        <taxon>Promethearchaeati</taxon>
        <taxon>Candidatus Heimdallarchaeota</taxon>
        <taxon>Candidatus Heimdallarchaeia (ex Rinke et al. 2021) (nom. nud.)</taxon>
        <taxon>Candidatus Heimdallarchaeales</taxon>
        <taxon>Candidatus Heimdallarchaeaceae</taxon>
        <taxon>Candidatus Heimdallarchaeum</taxon>
    </lineage>
</organism>
<proteinExistence type="inferred from homology"/>
<dbReference type="SUPFAM" id="SSF55874">
    <property type="entry name" value="ATPase domain of HSP90 chaperone/DNA topoisomerase II/histidine kinase"/>
    <property type="match status" value="1"/>
</dbReference>
<dbReference type="GO" id="GO:0030983">
    <property type="term" value="F:mismatched DNA binding"/>
    <property type="evidence" value="ECO:0007669"/>
    <property type="project" value="InterPro"/>
</dbReference>
<dbReference type="InterPro" id="IPR038973">
    <property type="entry name" value="MutL/Mlh/Pms-like"/>
</dbReference>
<dbReference type="CDD" id="cd00782">
    <property type="entry name" value="MutL_Trans"/>
    <property type="match status" value="1"/>
</dbReference>
<dbReference type="Proteomes" id="UP001201020">
    <property type="component" value="Chromosome"/>
</dbReference>
<keyword evidence="7" id="KW-0540">Nuclease</keyword>
<dbReference type="Gene3D" id="3.30.1370.100">
    <property type="entry name" value="MutL, C-terminal domain, regulatory subdomain"/>
    <property type="match status" value="1"/>
</dbReference>
<evidence type="ECO:0000259" key="6">
    <source>
        <dbReference type="SMART" id="SM01340"/>
    </source>
</evidence>
<dbReference type="HAMAP" id="MF_00149">
    <property type="entry name" value="DNA_mis_repair"/>
    <property type="match status" value="1"/>
</dbReference>
<dbReference type="InterPro" id="IPR014790">
    <property type="entry name" value="MutL_C"/>
</dbReference>
<dbReference type="SUPFAM" id="SSF54211">
    <property type="entry name" value="Ribosomal protein S5 domain 2-like"/>
    <property type="match status" value="1"/>
</dbReference>
<dbReference type="Pfam" id="PF08676">
    <property type="entry name" value="MutL_C"/>
    <property type="match status" value="1"/>
</dbReference>
<evidence type="ECO:0000259" key="5">
    <source>
        <dbReference type="SMART" id="SM00853"/>
    </source>
</evidence>
<dbReference type="InterPro" id="IPR042120">
    <property type="entry name" value="MutL_C_dimsub"/>
</dbReference>
<feature type="domain" description="MutL C-terminal dimerisation" evidence="5">
    <location>
        <begin position="418"/>
        <end position="567"/>
    </location>
</feature>
<dbReference type="CDD" id="cd16926">
    <property type="entry name" value="HATPase_MutL-MLH-PMS-like"/>
    <property type="match status" value="1"/>
</dbReference>
<reference evidence="7" key="1">
    <citation type="journal article" date="2022" name="Nat. Microbiol.">
        <title>Unique mobile elements and scalable gene flow at the prokaryote-eukaryote boundary revealed by circularized Asgard archaea genomes.</title>
        <authorList>
            <person name="Wu F."/>
            <person name="Speth D.R."/>
            <person name="Philosof A."/>
            <person name="Cremiere A."/>
            <person name="Narayanan A."/>
            <person name="Barco R.A."/>
            <person name="Connon S.A."/>
            <person name="Amend J.P."/>
            <person name="Antoshechkin I.A."/>
            <person name="Orphan V.J."/>
        </authorList>
    </citation>
    <scope>NUCLEOTIDE SEQUENCE</scope>
    <source>
        <strain evidence="7">PM71</strain>
    </source>
</reference>